<keyword evidence="1 5" id="KW-0963">Cytoplasm</keyword>
<dbReference type="EMBL" id="QFOZ01000001">
    <property type="protein sequence ID" value="PZP89909.1"/>
    <property type="molecule type" value="Genomic_DNA"/>
</dbReference>
<comment type="similarity">
    <text evidence="5">Belongs to the YqgF HJR family.</text>
</comment>
<evidence type="ECO:0000313" key="8">
    <source>
        <dbReference type="Proteomes" id="UP000248606"/>
    </source>
</evidence>
<sequence length="168" mass="18894">MELDDYRPDVPGDDDPGRGRRIAFDVGKARIGVASCDPDCILATPVETIHLKHYPWPQVTLQRIDSILTEYEPVEVIVGLPRTLHGRASSSVEMAIGFVDEFRTSWPKIPVRLVDERLSTVVATQALRSSQVASRAQRALVDQAAAVEILNTWLDLRRRHCCHNEKEQ</sequence>
<dbReference type="RefSeq" id="WP_290595295.1">
    <property type="nucleotide sequence ID" value="NZ_CAKZIO010000003.1"/>
</dbReference>
<dbReference type="Gene3D" id="3.30.420.140">
    <property type="entry name" value="YqgF/RNase H-like domain"/>
    <property type="match status" value="1"/>
</dbReference>
<dbReference type="AlphaFoldDB" id="A0A2W5KL24"/>
<gene>
    <name evidence="7" type="ORF">DI579_01800</name>
</gene>
<reference evidence="7 8" key="1">
    <citation type="submission" date="2017-08" db="EMBL/GenBank/DDBJ databases">
        <title>Infants hospitalized years apart are colonized by the same room-sourced microbial strains.</title>
        <authorList>
            <person name="Brooks B."/>
            <person name="Olm M.R."/>
            <person name="Firek B.A."/>
            <person name="Baker R."/>
            <person name="Thomas B.C."/>
            <person name="Morowitz M.J."/>
            <person name="Banfield J.F."/>
        </authorList>
    </citation>
    <scope>NUCLEOTIDE SEQUENCE [LARGE SCALE GENOMIC DNA]</scope>
    <source>
        <strain evidence="7">S2_006_000_R1_57</strain>
    </source>
</reference>
<keyword evidence="3 5" id="KW-0540">Nuclease</keyword>
<organism evidence="7 8">
    <name type="scientific">Lawsonella clevelandensis</name>
    <dbReference type="NCBI Taxonomy" id="1528099"/>
    <lineage>
        <taxon>Bacteria</taxon>
        <taxon>Bacillati</taxon>
        <taxon>Actinomycetota</taxon>
        <taxon>Actinomycetes</taxon>
        <taxon>Mycobacteriales</taxon>
        <taxon>Lawsonellaceae</taxon>
        <taxon>Lawsonella</taxon>
    </lineage>
</organism>
<dbReference type="Proteomes" id="UP000248606">
    <property type="component" value="Unassembled WGS sequence"/>
</dbReference>
<dbReference type="HAMAP" id="MF_00651">
    <property type="entry name" value="Nuclease_YqgF"/>
    <property type="match status" value="1"/>
</dbReference>
<dbReference type="InterPro" id="IPR037027">
    <property type="entry name" value="YqgF/RNaseH-like_dom_sf"/>
</dbReference>
<dbReference type="CDD" id="cd16964">
    <property type="entry name" value="YqgF"/>
    <property type="match status" value="1"/>
</dbReference>
<dbReference type="GO" id="GO:0005829">
    <property type="term" value="C:cytosol"/>
    <property type="evidence" value="ECO:0007669"/>
    <property type="project" value="TreeGrafter"/>
</dbReference>
<evidence type="ECO:0000256" key="4">
    <source>
        <dbReference type="ARBA" id="ARBA00022801"/>
    </source>
</evidence>
<dbReference type="GO" id="GO:0004518">
    <property type="term" value="F:nuclease activity"/>
    <property type="evidence" value="ECO:0007669"/>
    <property type="project" value="UniProtKB-KW"/>
</dbReference>
<dbReference type="SUPFAM" id="SSF53098">
    <property type="entry name" value="Ribonuclease H-like"/>
    <property type="match status" value="1"/>
</dbReference>
<evidence type="ECO:0000256" key="5">
    <source>
        <dbReference type="HAMAP-Rule" id="MF_00651"/>
    </source>
</evidence>
<dbReference type="NCBIfam" id="TIGR00250">
    <property type="entry name" value="RNAse_H_YqgF"/>
    <property type="match status" value="1"/>
</dbReference>
<dbReference type="GO" id="GO:0000967">
    <property type="term" value="P:rRNA 5'-end processing"/>
    <property type="evidence" value="ECO:0007669"/>
    <property type="project" value="UniProtKB-UniRule"/>
</dbReference>
<dbReference type="EC" id="3.1.-.-" evidence="5"/>
<keyword evidence="4 5" id="KW-0378">Hydrolase</keyword>
<accession>A0A2W5KL24</accession>
<dbReference type="InterPro" id="IPR005227">
    <property type="entry name" value="YqgF"/>
</dbReference>
<name>A0A2W5KL24_9ACTN</name>
<protein>
    <recommendedName>
        <fullName evidence="5">Putative pre-16S rRNA nuclease</fullName>
        <ecNumber evidence="5">3.1.-.-</ecNumber>
    </recommendedName>
</protein>
<dbReference type="GO" id="GO:0016788">
    <property type="term" value="F:hydrolase activity, acting on ester bonds"/>
    <property type="evidence" value="ECO:0007669"/>
    <property type="project" value="UniProtKB-UniRule"/>
</dbReference>
<dbReference type="PANTHER" id="PTHR33317">
    <property type="entry name" value="POLYNUCLEOTIDYL TRANSFERASE, RIBONUCLEASE H-LIKE SUPERFAMILY PROTEIN"/>
    <property type="match status" value="1"/>
</dbReference>
<evidence type="ECO:0000256" key="2">
    <source>
        <dbReference type="ARBA" id="ARBA00022517"/>
    </source>
</evidence>
<dbReference type="Pfam" id="PF03652">
    <property type="entry name" value="RuvX"/>
    <property type="match status" value="1"/>
</dbReference>
<keyword evidence="2 5" id="KW-0690">Ribosome biogenesis</keyword>
<feature type="domain" description="YqgF/RNase H-like" evidence="6">
    <location>
        <begin position="19"/>
        <end position="123"/>
    </location>
</feature>
<dbReference type="InterPro" id="IPR006641">
    <property type="entry name" value="YqgF/RNaseH-like_dom"/>
</dbReference>
<evidence type="ECO:0000256" key="1">
    <source>
        <dbReference type="ARBA" id="ARBA00022490"/>
    </source>
</evidence>
<dbReference type="SMART" id="SM00732">
    <property type="entry name" value="YqgFc"/>
    <property type="match status" value="1"/>
</dbReference>
<proteinExistence type="inferred from homology"/>
<dbReference type="InterPro" id="IPR012337">
    <property type="entry name" value="RNaseH-like_sf"/>
</dbReference>
<comment type="caution">
    <text evidence="7">The sequence shown here is derived from an EMBL/GenBank/DDBJ whole genome shotgun (WGS) entry which is preliminary data.</text>
</comment>
<comment type="subcellular location">
    <subcellularLocation>
        <location evidence="5">Cytoplasm</location>
    </subcellularLocation>
</comment>
<evidence type="ECO:0000256" key="3">
    <source>
        <dbReference type="ARBA" id="ARBA00022722"/>
    </source>
</evidence>
<evidence type="ECO:0000313" key="7">
    <source>
        <dbReference type="EMBL" id="PZP89909.1"/>
    </source>
</evidence>
<comment type="function">
    <text evidence="5">Could be a nuclease involved in processing of the 5'-end of pre-16S rRNA.</text>
</comment>
<dbReference type="PANTHER" id="PTHR33317:SF4">
    <property type="entry name" value="POLYNUCLEOTIDYL TRANSFERASE, RIBONUCLEASE H-LIKE SUPERFAMILY PROTEIN"/>
    <property type="match status" value="1"/>
</dbReference>
<evidence type="ECO:0000259" key="6">
    <source>
        <dbReference type="SMART" id="SM00732"/>
    </source>
</evidence>